<dbReference type="GO" id="GO:0110154">
    <property type="term" value="P:RNA decapping"/>
    <property type="evidence" value="ECO:0007669"/>
    <property type="project" value="TreeGrafter"/>
</dbReference>
<reference evidence="2 3" key="1">
    <citation type="submission" date="2019-04" db="EMBL/GenBank/DDBJ databases">
        <title>Microbes associate with the intestines of laboratory mice.</title>
        <authorList>
            <person name="Navarre W."/>
            <person name="Wong E."/>
            <person name="Huang K."/>
            <person name="Tropini C."/>
            <person name="Ng K."/>
            <person name="Yu B."/>
        </authorList>
    </citation>
    <scope>NUCLEOTIDE SEQUENCE [LARGE SCALE GENOMIC DNA]</scope>
    <source>
        <strain evidence="2 3">NM07_P-09</strain>
    </source>
</reference>
<name>A0A4S2F2E9_9ACTN</name>
<dbReference type="EMBL" id="SRYE01000005">
    <property type="protein sequence ID" value="TGY61364.1"/>
    <property type="molecule type" value="Genomic_DNA"/>
</dbReference>
<dbReference type="RefSeq" id="WP_136013086.1">
    <property type="nucleotide sequence ID" value="NZ_SRYE01000005.1"/>
</dbReference>
<organism evidence="2 3">
    <name type="scientific">Muricaecibacterium torontonense</name>
    <dbReference type="NCBI Taxonomy" id="3032871"/>
    <lineage>
        <taxon>Bacteria</taxon>
        <taxon>Bacillati</taxon>
        <taxon>Actinomycetota</taxon>
        <taxon>Coriobacteriia</taxon>
        <taxon>Coriobacteriales</taxon>
        <taxon>Atopobiaceae</taxon>
        <taxon>Muricaecibacterium</taxon>
    </lineage>
</organism>
<dbReference type="SUPFAM" id="SSF56300">
    <property type="entry name" value="Metallo-dependent phosphatases"/>
    <property type="match status" value="1"/>
</dbReference>
<dbReference type="Gene3D" id="3.60.21.10">
    <property type="match status" value="1"/>
</dbReference>
<dbReference type="GO" id="GO:0016791">
    <property type="term" value="F:phosphatase activity"/>
    <property type="evidence" value="ECO:0007669"/>
    <property type="project" value="TreeGrafter"/>
</dbReference>
<dbReference type="PROSITE" id="PS00125">
    <property type="entry name" value="SER_THR_PHOSPHATASE"/>
    <property type="match status" value="1"/>
</dbReference>
<dbReference type="Proteomes" id="UP000310263">
    <property type="component" value="Unassembled WGS sequence"/>
</dbReference>
<evidence type="ECO:0000313" key="2">
    <source>
        <dbReference type="EMBL" id="TGY61364.1"/>
    </source>
</evidence>
<dbReference type="InterPro" id="IPR006186">
    <property type="entry name" value="Ser/Thr-sp_prot-phosphatase"/>
</dbReference>
<dbReference type="GO" id="GO:0005737">
    <property type="term" value="C:cytoplasm"/>
    <property type="evidence" value="ECO:0007669"/>
    <property type="project" value="TreeGrafter"/>
</dbReference>
<dbReference type="InterPro" id="IPR029052">
    <property type="entry name" value="Metallo-depent_PP-like"/>
</dbReference>
<evidence type="ECO:0000313" key="3">
    <source>
        <dbReference type="Proteomes" id="UP000310263"/>
    </source>
</evidence>
<comment type="caution">
    <text evidence="2">The sequence shown here is derived from an EMBL/GenBank/DDBJ whole genome shotgun (WGS) entry which is preliminary data.</text>
</comment>
<evidence type="ECO:0000259" key="1">
    <source>
        <dbReference type="PROSITE" id="PS00125"/>
    </source>
</evidence>
<protein>
    <submittedName>
        <fullName evidence="2">Serine/threonine protein phosphatase</fullName>
    </submittedName>
</protein>
<dbReference type="PANTHER" id="PTHR42850">
    <property type="entry name" value="METALLOPHOSPHOESTERASE"/>
    <property type="match status" value="1"/>
</dbReference>
<dbReference type="AlphaFoldDB" id="A0A4S2F2E9"/>
<sequence length="267" mass="29723">MATYVLSDIHGHRAAFEKALALIEPDENDRIYLLGDMVDRGPDPVGVMRLAHNNPYMTVLKGNHEAMMLDCLDNPEDTLQWGTWVLNGGETTAQGLMDMVPDAMDHLVKWVRGLPLYEVVEIDGKLFLLTHAGIKPVAPERQKDRWTAFDLEDLAKSQDPEDLLWIREEFWNHPTGLKNDQGEGPLVVSGHTPTSYLPHFAEQVDARCYDENGHAIMVEMGATPETGHVADKIDIDCAAAGGYPAGQIGVLRLDDGFKFYMPIEEGE</sequence>
<dbReference type="InterPro" id="IPR050126">
    <property type="entry name" value="Ap4A_hydrolase"/>
</dbReference>
<dbReference type="OrthoDB" id="3454432at2"/>
<keyword evidence="3" id="KW-1185">Reference proteome</keyword>
<gene>
    <name evidence="2" type="ORF">E5334_08110</name>
</gene>
<dbReference type="Pfam" id="PF00149">
    <property type="entry name" value="Metallophos"/>
    <property type="match status" value="1"/>
</dbReference>
<dbReference type="GO" id="GO:0008803">
    <property type="term" value="F:bis(5'-nucleosyl)-tetraphosphatase (symmetrical) activity"/>
    <property type="evidence" value="ECO:0007669"/>
    <property type="project" value="TreeGrafter"/>
</dbReference>
<proteinExistence type="predicted"/>
<dbReference type="PANTHER" id="PTHR42850:SF4">
    <property type="entry name" value="ZINC-DEPENDENT ENDOPOLYPHOSPHATASE"/>
    <property type="match status" value="1"/>
</dbReference>
<feature type="domain" description="Serine/threonine specific protein phosphatases" evidence="1">
    <location>
        <begin position="60"/>
        <end position="65"/>
    </location>
</feature>
<dbReference type="InterPro" id="IPR004843">
    <property type="entry name" value="Calcineurin-like_PHP"/>
</dbReference>
<dbReference type="CDD" id="cd00144">
    <property type="entry name" value="MPP_PPP_family"/>
    <property type="match status" value="1"/>
</dbReference>
<accession>A0A4S2F2E9</accession>